<evidence type="ECO:0000256" key="1">
    <source>
        <dbReference type="SAM" id="Coils"/>
    </source>
</evidence>
<dbReference type="AlphaFoldDB" id="A0A2G8LIP1"/>
<keyword evidence="1" id="KW-0175">Coiled coil</keyword>
<dbReference type="EMBL" id="MRZV01000065">
    <property type="protein sequence ID" value="PIK60128.1"/>
    <property type="molecule type" value="Genomic_DNA"/>
</dbReference>
<dbReference type="SUPFAM" id="SSF58100">
    <property type="entry name" value="Bacterial hemolysins"/>
    <property type="match status" value="1"/>
</dbReference>
<sequence>MGEAERADRWPVCRSPPELSVAEDLNSFSVELQELPKNMRIFSLCLRSLYAENAVGSDANEATGINEIRDRTRRDAMVYVKGVLPLCTQVVRCIQEFFEYYEGLELDEWKECLPDILEEVTGYQQCCTEIVRMHEEMMVPLKQRQDEAKVLISKLKDLNKKLMEKKAKLEAEAAKSKSWAIGLAFVPIVGAIASPLLNMSAESDLANAVAEGQQLNINEAAITIVGDALIPALSAFLGGLNAVAGFFNIMKEELTTFHSKGKRQLKTPNGFITS</sequence>
<proteinExistence type="predicted"/>
<feature type="transmembrane region" description="Helical" evidence="2">
    <location>
        <begin position="228"/>
        <end position="250"/>
    </location>
</feature>
<evidence type="ECO:0000313" key="4">
    <source>
        <dbReference type="Proteomes" id="UP000230750"/>
    </source>
</evidence>
<evidence type="ECO:0000313" key="3">
    <source>
        <dbReference type="EMBL" id="PIK60128.1"/>
    </source>
</evidence>
<protein>
    <submittedName>
        <fullName evidence="3">Uncharacterized protein</fullName>
    </submittedName>
</protein>
<feature type="coiled-coil region" evidence="1">
    <location>
        <begin position="141"/>
        <end position="175"/>
    </location>
</feature>
<keyword evidence="2" id="KW-1133">Transmembrane helix</keyword>
<comment type="caution">
    <text evidence="3">The sequence shown here is derived from an EMBL/GenBank/DDBJ whole genome shotgun (WGS) entry which is preliminary data.</text>
</comment>
<name>A0A2G8LIP1_STIJA</name>
<dbReference type="OrthoDB" id="5975385at2759"/>
<accession>A0A2G8LIP1</accession>
<reference evidence="3 4" key="1">
    <citation type="journal article" date="2017" name="PLoS Biol.">
        <title>The sea cucumber genome provides insights into morphological evolution and visceral regeneration.</title>
        <authorList>
            <person name="Zhang X."/>
            <person name="Sun L."/>
            <person name="Yuan J."/>
            <person name="Sun Y."/>
            <person name="Gao Y."/>
            <person name="Zhang L."/>
            <person name="Li S."/>
            <person name="Dai H."/>
            <person name="Hamel J.F."/>
            <person name="Liu C."/>
            <person name="Yu Y."/>
            <person name="Liu S."/>
            <person name="Lin W."/>
            <person name="Guo K."/>
            <person name="Jin S."/>
            <person name="Xu P."/>
            <person name="Storey K.B."/>
            <person name="Huan P."/>
            <person name="Zhang T."/>
            <person name="Zhou Y."/>
            <person name="Zhang J."/>
            <person name="Lin C."/>
            <person name="Li X."/>
            <person name="Xing L."/>
            <person name="Huo D."/>
            <person name="Sun M."/>
            <person name="Wang L."/>
            <person name="Mercier A."/>
            <person name="Li F."/>
            <person name="Yang H."/>
            <person name="Xiang J."/>
        </authorList>
    </citation>
    <scope>NUCLEOTIDE SEQUENCE [LARGE SCALE GENOMIC DNA]</scope>
    <source>
        <strain evidence="3">Shaxun</strain>
        <tissue evidence="3">Muscle</tissue>
    </source>
</reference>
<keyword evidence="4" id="KW-1185">Reference proteome</keyword>
<feature type="transmembrane region" description="Helical" evidence="2">
    <location>
        <begin position="178"/>
        <end position="197"/>
    </location>
</feature>
<evidence type="ECO:0000256" key="2">
    <source>
        <dbReference type="SAM" id="Phobius"/>
    </source>
</evidence>
<gene>
    <name evidence="3" type="ORF">BSL78_02942</name>
</gene>
<keyword evidence="2" id="KW-0812">Transmembrane</keyword>
<keyword evidence="2" id="KW-0472">Membrane</keyword>
<dbReference type="Proteomes" id="UP000230750">
    <property type="component" value="Unassembled WGS sequence"/>
</dbReference>
<organism evidence="3 4">
    <name type="scientific">Stichopus japonicus</name>
    <name type="common">Sea cucumber</name>
    <dbReference type="NCBI Taxonomy" id="307972"/>
    <lineage>
        <taxon>Eukaryota</taxon>
        <taxon>Metazoa</taxon>
        <taxon>Echinodermata</taxon>
        <taxon>Eleutherozoa</taxon>
        <taxon>Echinozoa</taxon>
        <taxon>Holothuroidea</taxon>
        <taxon>Aspidochirotacea</taxon>
        <taxon>Aspidochirotida</taxon>
        <taxon>Stichopodidae</taxon>
        <taxon>Apostichopus</taxon>
    </lineage>
</organism>